<dbReference type="GO" id="GO:0006979">
    <property type="term" value="P:response to oxidative stress"/>
    <property type="evidence" value="ECO:0007669"/>
    <property type="project" value="InterPro"/>
</dbReference>
<evidence type="ECO:0000256" key="4">
    <source>
        <dbReference type="ARBA" id="ARBA00022729"/>
    </source>
</evidence>
<feature type="region of interest" description="Disordered" evidence="10">
    <location>
        <begin position="727"/>
        <end position="747"/>
    </location>
</feature>
<feature type="compositionally biased region" description="Polar residues" evidence="10">
    <location>
        <begin position="727"/>
        <end position="738"/>
    </location>
</feature>
<evidence type="ECO:0008006" key="14">
    <source>
        <dbReference type="Google" id="ProtNLM"/>
    </source>
</evidence>
<dbReference type="FunFam" id="1.10.640.10:FF:000001">
    <property type="entry name" value="Peroxidasin homolog"/>
    <property type="match status" value="1"/>
</dbReference>
<evidence type="ECO:0000256" key="9">
    <source>
        <dbReference type="PIRSR" id="PIRSR619791-2"/>
    </source>
</evidence>
<evidence type="ECO:0000256" key="10">
    <source>
        <dbReference type="SAM" id="MobiDB-lite"/>
    </source>
</evidence>
<dbReference type="InterPro" id="IPR019791">
    <property type="entry name" value="Haem_peroxidase_animal"/>
</dbReference>
<comment type="similarity">
    <text evidence="8">Belongs to the peroxidase family. XPO subfamily.</text>
</comment>
<evidence type="ECO:0000256" key="5">
    <source>
        <dbReference type="ARBA" id="ARBA00023002"/>
    </source>
</evidence>
<evidence type="ECO:0000256" key="7">
    <source>
        <dbReference type="ARBA" id="ARBA00023157"/>
    </source>
</evidence>
<dbReference type="Pfam" id="PF03098">
    <property type="entry name" value="An_peroxidase"/>
    <property type="match status" value="1"/>
</dbReference>
<proteinExistence type="inferred from homology"/>
<gene>
    <name evidence="12" type="ORF">SKAU_G00284440</name>
</gene>
<keyword evidence="3 9" id="KW-0479">Metal-binding</keyword>
<dbReference type="OrthoDB" id="823504at2759"/>
<feature type="binding site" description="axial binding residue" evidence="9">
    <location>
        <position position="478"/>
    </location>
    <ligand>
        <name>heme b</name>
        <dbReference type="ChEBI" id="CHEBI:60344"/>
    </ligand>
    <ligandPart>
        <name>Fe</name>
        <dbReference type="ChEBI" id="CHEBI:18248"/>
    </ligandPart>
</feature>
<dbReference type="GO" id="GO:0046872">
    <property type="term" value="F:metal ion binding"/>
    <property type="evidence" value="ECO:0007669"/>
    <property type="project" value="UniProtKB-KW"/>
</dbReference>
<evidence type="ECO:0000256" key="2">
    <source>
        <dbReference type="ARBA" id="ARBA00022617"/>
    </source>
</evidence>
<dbReference type="InterPro" id="IPR010255">
    <property type="entry name" value="Haem_peroxidase_sf"/>
</dbReference>
<keyword evidence="13" id="KW-1185">Reference proteome</keyword>
<evidence type="ECO:0000256" key="8">
    <source>
        <dbReference type="ARBA" id="ARBA00061342"/>
    </source>
</evidence>
<protein>
    <recommendedName>
        <fullName evidence="14">Eosinophil peroxidase</fullName>
    </recommendedName>
</protein>
<evidence type="ECO:0000256" key="1">
    <source>
        <dbReference type="ARBA" id="ARBA00001970"/>
    </source>
</evidence>
<dbReference type="Gene3D" id="1.10.640.10">
    <property type="entry name" value="Haem peroxidase domain superfamily, animal type"/>
    <property type="match status" value="1"/>
</dbReference>
<accession>A0A9Q1EXN9</accession>
<dbReference type="PANTHER" id="PTHR11475:SF63">
    <property type="entry name" value="EOSINOPHIL PEROXIDASE"/>
    <property type="match status" value="1"/>
</dbReference>
<evidence type="ECO:0000313" key="12">
    <source>
        <dbReference type="EMBL" id="KAJ8347043.1"/>
    </source>
</evidence>
<feature type="chain" id="PRO_5040369194" description="Eosinophil peroxidase" evidence="11">
    <location>
        <begin position="23"/>
        <end position="747"/>
    </location>
</feature>
<organism evidence="12 13">
    <name type="scientific">Synaphobranchus kaupii</name>
    <name type="common">Kaup's arrowtooth eel</name>
    <dbReference type="NCBI Taxonomy" id="118154"/>
    <lineage>
        <taxon>Eukaryota</taxon>
        <taxon>Metazoa</taxon>
        <taxon>Chordata</taxon>
        <taxon>Craniata</taxon>
        <taxon>Vertebrata</taxon>
        <taxon>Euteleostomi</taxon>
        <taxon>Actinopterygii</taxon>
        <taxon>Neopterygii</taxon>
        <taxon>Teleostei</taxon>
        <taxon>Anguilliformes</taxon>
        <taxon>Synaphobranchidae</taxon>
        <taxon>Synaphobranchus</taxon>
    </lineage>
</organism>
<evidence type="ECO:0000256" key="11">
    <source>
        <dbReference type="SAM" id="SignalP"/>
    </source>
</evidence>
<keyword evidence="7" id="KW-1015">Disulfide bond</keyword>
<dbReference type="Proteomes" id="UP001152622">
    <property type="component" value="Chromosome 11"/>
</dbReference>
<dbReference type="GO" id="GO:0020037">
    <property type="term" value="F:heme binding"/>
    <property type="evidence" value="ECO:0007669"/>
    <property type="project" value="InterPro"/>
</dbReference>
<name>A0A9Q1EXN9_SYNKA</name>
<dbReference type="GO" id="GO:0005615">
    <property type="term" value="C:extracellular space"/>
    <property type="evidence" value="ECO:0007669"/>
    <property type="project" value="TreeGrafter"/>
</dbReference>
<evidence type="ECO:0000313" key="13">
    <source>
        <dbReference type="Proteomes" id="UP001152622"/>
    </source>
</evidence>
<dbReference type="SUPFAM" id="SSF48113">
    <property type="entry name" value="Heme-dependent peroxidases"/>
    <property type="match status" value="1"/>
</dbReference>
<keyword evidence="5" id="KW-0560">Oxidoreductase</keyword>
<comment type="cofactor">
    <cofactor evidence="1">
        <name>heme b</name>
        <dbReference type="ChEBI" id="CHEBI:60344"/>
    </cofactor>
</comment>
<reference evidence="12" key="1">
    <citation type="journal article" date="2023" name="Science">
        <title>Genome structures resolve the early diversification of teleost fishes.</title>
        <authorList>
            <person name="Parey E."/>
            <person name="Louis A."/>
            <person name="Montfort J."/>
            <person name="Bouchez O."/>
            <person name="Roques C."/>
            <person name="Iampietro C."/>
            <person name="Lluch J."/>
            <person name="Castinel A."/>
            <person name="Donnadieu C."/>
            <person name="Desvignes T."/>
            <person name="Floi Bucao C."/>
            <person name="Jouanno E."/>
            <person name="Wen M."/>
            <person name="Mejri S."/>
            <person name="Dirks R."/>
            <person name="Jansen H."/>
            <person name="Henkel C."/>
            <person name="Chen W.J."/>
            <person name="Zahm M."/>
            <person name="Cabau C."/>
            <person name="Klopp C."/>
            <person name="Thompson A.W."/>
            <person name="Robinson-Rechavi M."/>
            <person name="Braasch I."/>
            <person name="Lecointre G."/>
            <person name="Bobe J."/>
            <person name="Postlethwait J.H."/>
            <person name="Berthelot C."/>
            <person name="Roest Crollius H."/>
            <person name="Guiguen Y."/>
        </authorList>
    </citation>
    <scope>NUCLEOTIDE SEQUENCE</scope>
    <source>
        <strain evidence="12">WJC10195</strain>
    </source>
</reference>
<keyword evidence="4 11" id="KW-0732">Signal</keyword>
<keyword evidence="6 9" id="KW-0408">Iron</keyword>
<dbReference type="PROSITE" id="PS50292">
    <property type="entry name" value="PEROXIDASE_3"/>
    <property type="match status" value="1"/>
</dbReference>
<dbReference type="PANTHER" id="PTHR11475">
    <property type="entry name" value="OXIDASE/PEROXIDASE"/>
    <property type="match status" value="1"/>
</dbReference>
<dbReference type="EMBL" id="JAINUF010000011">
    <property type="protein sequence ID" value="KAJ8347043.1"/>
    <property type="molecule type" value="Genomic_DNA"/>
</dbReference>
<evidence type="ECO:0000256" key="3">
    <source>
        <dbReference type="ARBA" id="ARBA00022723"/>
    </source>
</evidence>
<dbReference type="PRINTS" id="PR00457">
    <property type="entry name" value="ANPEROXIDASE"/>
</dbReference>
<dbReference type="AlphaFoldDB" id="A0A9Q1EXN9"/>
<keyword evidence="2 9" id="KW-0349">Heme</keyword>
<dbReference type="InterPro" id="IPR037120">
    <property type="entry name" value="Haem_peroxidase_sf_animal"/>
</dbReference>
<feature type="signal peptide" evidence="11">
    <location>
        <begin position="1"/>
        <end position="22"/>
    </location>
</feature>
<dbReference type="GO" id="GO:0004601">
    <property type="term" value="F:peroxidase activity"/>
    <property type="evidence" value="ECO:0007669"/>
    <property type="project" value="InterPro"/>
</dbReference>
<sequence>MNCVPCFLALGMCLAFSYQLSAEESLGRPFILSALEEAKRMVDEAYKYSREESLSRVKKGSASPADILRLLKQPARDTRSAVRAADYMDYTLELIQQRVHHLYKYPLNATDLLTPEDLSTIARLTGCAARVRALSCRAIPQVNIYRTATSVCNNLRNPRLGASNTPYIRYLPAAYEDGISQPNGWNQRRRPNGFLLPLVREVSNKILATTAVDSDQIYTHMVTIFGQWVDHDLTFTPTSPSIRSFSNGVNCEETCKQVYPCFPIKIPRYDPRFGRNSRDCIPFFRSAPACTGNKVRDQINSLTAFLDMGQVYGSEDVQARELRNLNNNEGLLRINQRCSDSGRELLPFSTMTANMCATRQKICNSSRLQEVPCFVAGDERVDENIGLTSLHTLFLREHNRLARALRLLNPRWSGEKVYQEVRKIMGGYFQVIVFRDYLRHIVGPDAMSRHLSTYPGYDENVDPSISNVFATAAYRFAHLAIQPIMFRLDDNYREHRQFPSVMLHKALFTPWRLVFEGGIDPLIRGLVGRPAKLNTQDHMMVESLRDRLFQFTSRVALDLGALNMQRSRDHGIPGYNAWRRLCGLSQPRNLQALALVLRNVSLARRLLQLYGTPDNIDVWLGGISEPFVPGGRVGPLFACIIAHQFQQIRQGDRFWWENKNVFTSRQRAALASVSLARIICDNTGIRDVPSHPFLYRPRGSGYTNCKRLPAFDLKPWIGSCPNDNRNDISGFQAQNQNGDLDYQDNEV</sequence>
<evidence type="ECO:0000256" key="6">
    <source>
        <dbReference type="ARBA" id="ARBA00023004"/>
    </source>
</evidence>
<comment type="caution">
    <text evidence="12">The sequence shown here is derived from an EMBL/GenBank/DDBJ whole genome shotgun (WGS) entry which is preliminary data.</text>
</comment>